<keyword evidence="3 5" id="KW-1133">Transmembrane helix</keyword>
<keyword evidence="4 5" id="KW-0472">Membrane</keyword>
<name>T0YT82_9ZZZZ</name>
<reference evidence="6" key="2">
    <citation type="journal article" date="2014" name="ISME J.">
        <title>Microbial stratification in low pH oxic and suboxic macroscopic growths along an acid mine drainage.</title>
        <authorList>
            <person name="Mendez-Garcia C."/>
            <person name="Mesa V."/>
            <person name="Sprenger R.R."/>
            <person name="Richter M."/>
            <person name="Diez M.S."/>
            <person name="Solano J."/>
            <person name="Bargiela R."/>
            <person name="Golyshina O.V."/>
            <person name="Manteca A."/>
            <person name="Ramos J.L."/>
            <person name="Gallego J.R."/>
            <person name="Llorente I."/>
            <person name="Martins Dos Santos V.A."/>
            <person name="Jensen O.N."/>
            <person name="Pelaez A.I."/>
            <person name="Sanchez J."/>
            <person name="Ferrer M."/>
        </authorList>
    </citation>
    <scope>NUCLEOTIDE SEQUENCE</scope>
</reference>
<protein>
    <submittedName>
        <fullName evidence="6">OB-fold nucleic acid binding domain-containing protein</fullName>
    </submittedName>
</protein>
<dbReference type="EMBL" id="AUZY01011001">
    <property type="protein sequence ID" value="EQD36383.1"/>
    <property type="molecule type" value="Genomic_DNA"/>
</dbReference>
<dbReference type="PANTHER" id="PTHR47704:SF1">
    <property type="entry name" value="POTASSIUM TRANSPORTER KIMA"/>
    <property type="match status" value="1"/>
</dbReference>
<dbReference type="InterPro" id="IPR002293">
    <property type="entry name" value="AA/rel_permease1"/>
</dbReference>
<feature type="transmembrane region" description="Helical" evidence="5">
    <location>
        <begin position="32"/>
        <end position="49"/>
    </location>
</feature>
<gene>
    <name evidence="6" type="ORF">B1B_16537</name>
</gene>
<feature type="non-terminal residue" evidence="6">
    <location>
        <position position="1"/>
    </location>
</feature>
<evidence type="ECO:0000256" key="5">
    <source>
        <dbReference type="SAM" id="Phobius"/>
    </source>
</evidence>
<reference evidence="6" key="1">
    <citation type="submission" date="2013-08" db="EMBL/GenBank/DDBJ databases">
        <authorList>
            <person name="Mendez C."/>
            <person name="Richter M."/>
            <person name="Ferrer M."/>
            <person name="Sanchez J."/>
        </authorList>
    </citation>
    <scope>NUCLEOTIDE SEQUENCE</scope>
</reference>
<organism evidence="6">
    <name type="scientific">mine drainage metagenome</name>
    <dbReference type="NCBI Taxonomy" id="410659"/>
    <lineage>
        <taxon>unclassified sequences</taxon>
        <taxon>metagenomes</taxon>
        <taxon>ecological metagenomes</taxon>
    </lineage>
</organism>
<feature type="transmembrane region" description="Helical" evidence="5">
    <location>
        <begin position="80"/>
        <end position="102"/>
    </location>
</feature>
<comment type="subcellular location">
    <subcellularLocation>
        <location evidence="1">Membrane</location>
        <topology evidence="1">Multi-pass membrane protein</topology>
    </subcellularLocation>
</comment>
<evidence type="ECO:0000256" key="2">
    <source>
        <dbReference type="ARBA" id="ARBA00022692"/>
    </source>
</evidence>
<feature type="transmembrane region" description="Helical" evidence="5">
    <location>
        <begin position="108"/>
        <end position="128"/>
    </location>
</feature>
<feature type="non-terminal residue" evidence="6">
    <location>
        <position position="164"/>
    </location>
</feature>
<dbReference type="InterPro" id="IPR053153">
    <property type="entry name" value="APC_K+_Transporter"/>
</dbReference>
<dbReference type="GO" id="GO:0022857">
    <property type="term" value="F:transmembrane transporter activity"/>
    <property type="evidence" value="ECO:0007669"/>
    <property type="project" value="InterPro"/>
</dbReference>
<comment type="caution">
    <text evidence="6">The sequence shown here is derived from an EMBL/GenBank/DDBJ whole genome shotgun (WGS) entry which is preliminary data.</text>
</comment>
<feature type="transmembrane region" description="Helical" evidence="5">
    <location>
        <begin position="140"/>
        <end position="162"/>
    </location>
</feature>
<accession>T0YT82</accession>
<proteinExistence type="predicted"/>
<dbReference type="PANTHER" id="PTHR47704">
    <property type="entry name" value="POTASSIUM TRANSPORTER KIMA"/>
    <property type="match status" value="1"/>
</dbReference>
<evidence type="ECO:0000256" key="4">
    <source>
        <dbReference type="ARBA" id="ARBA00023136"/>
    </source>
</evidence>
<evidence type="ECO:0000313" key="6">
    <source>
        <dbReference type="EMBL" id="EQD36383.1"/>
    </source>
</evidence>
<dbReference type="Gene3D" id="1.20.1740.10">
    <property type="entry name" value="Amino acid/polyamine transporter I"/>
    <property type="match status" value="1"/>
</dbReference>
<evidence type="ECO:0000256" key="1">
    <source>
        <dbReference type="ARBA" id="ARBA00004141"/>
    </source>
</evidence>
<evidence type="ECO:0000256" key="3">
    <source>
        <dbReference type="ARBA" id="ARBA00022989"/>
    </source>
</evidence>
<dbReference type="GO" id="GO:0016020">
    <property type="term" value="C:membrane"/>
    <property type="evidence" value="ECO:0007669"/>
    <property type="project" value="UniProtKB-SubCell"/>
</dbReference>
<dbReference type="Pfam" id="PF13520">
    <property type="entry name" value="AA_permease_2"/>
    <property type="match status" value="1"/>
</dbReference>
<dbReference type="AlphaFoldDB" id="T0YT82"/>
<keyword evidence="2 5" id="KW-0812">Transmembrane</keyword>
<sequence>AWTHALPYAAGTPTVVSQEVHAVFGSRGVGEVIFYLVQLATLLILYTGGNTSFNGFPFLANYVATDNYLPRQLTKRGHRLAFSNGIIVLGVVSLTLIVVFQAKVNALVALYAIGVFTGFTMAGAGMVARHLRERTGRWRFGVAVNLTSATVTALVVLVFVLAKF</sequence>